<dbReference type="InterPro" id="IPR050670">
    <property type="entry name" value="STAM"/>
</dbReference>
<dbReference type="InterPro" id="IPR036028">
    <property type="entry name" value="SH3-like_dom_sf"/>
</dbReference>
<dbReference type="OrthoDB" id="10255964at2759"/>
<dbReference type="PROSITE" id="PS50179">
    <property type="entry name" value="VHS"/>
    <property type="match status" value="1"/>
</dbReference>
<organism evidence="15 16">
    <name type="scientific">Actinomortierella ambigua</name>
    <dbReference type="NCBI Taxonomy" id="1343610"/>
    <lineage>
        <taxon>Eukaryota</taxon>
        <taxon>Fungi</taxon>
        <taxon>Fungi incertae sedis</taxon>
        <taxon>Mucoromycota</taxon>
        <taxon>Mortierellomycotina</taxon>
        <taxon>Mortierellomycetes</taxon>
        <taxon>Mortierellales</taxon>
        <taxon>Mortierellaceae</taxon>
        <taxon>Actinomortierella</taxon>
    </lineage>
</organism>
<dbReference type="Pfam" id="PF00790">
    <property type="entry name" value="VHS"/>
    <property type="match status" value="1"/>
</dbReference>
<keyword evidence="6 11" id="KW-0728">SH3 domain</keyword>
<feature type="compositionally biased region" description="Low complexity" evidence="12">
    <location>
        <begin position="490"/>
        <end position="501"/>
    </location>
</feature>
<dbReference type="GO" id="GO:0010008">
    <property type="term" value="C:endosome membrane"/>
    <property type="evidence" value="ECO:0007669"/>
    <property type="project" value="UniProtKB-SubCell"/>
</dbReference>
<dbReference type="Proteomes" id="UP000807716">
    <property type="component" value="Unassembled WGS sequence"/>
</dbReference>
<dbReference type="Gene3D" id="2.30.30.40">
    <property type="entry name" value="SH3 Domains"/>
    <property type="match status" value="1"/>
</dbReference>
<dbReference type="Gene3D" id="1.20.5.1940">
    <property type="match status" value="1"/>
</dbReference>
<sequence>MFRGQNPFDEVIEKATSETLTSENWDLILTISLQKRMGANKNTNVTLYSLSLCESLSKNCGVKIQRELASRSFTQLLVKILNEKTTHPAVRQRILELIQQWAYEFRNDPSLGIMDETFQQLRTQGKFKFPSPQKPKKELKSETEKRKEEEELQLALALSLSASEHKSQLERQASMKAQRQATESAAAAAAAALPKKRVRALYDFEPSESGELGFQKGDIITVLATSYQDWWKGELYGREGIFPVNYIEEIKDVNPAEAAEDEAHVLQETRNLDGLLQMLSNVDPRRDNFSENDTLQDHYNNALGVRPKVVEYIKKYGEKKDDLISLSEKLARARATYERMMEQSIAKYSNPGYQTNYPPYGGHQPQQQHPQAPPMGGYYGQPPAPQGFVSGPPPFSQPAQPYQTNAPMATPQLQAQPLPQQLPQPQQSIPPIQSQLPQQQQPPYQPQQPLLQGSAPPPGSQFAATPQPQFQPMPQQGVVPQGQMPPPSFQPQQQQQQQQQPLPQPQQPFDQAYGMAPPMPSSQAPPIQDFSSSVPVSMQGSIPPQTTAPMPSAGYQPAVQQQLPPQPQGQMYAY</sequence>
<feature type="compositionally biased region" description="Low complexity" evidence="12">
    <location>
        <begin position="461"/>
        <end position="482"/>
    </location>
</feature>
<dbReference type="GO" id="GO:0043130">
    <property type="term" value="F:ubiquitin binding"/>
    <property type="evidence" value="ECO:0007669"/>
    <property type="project" value="InterPro"/>
</dbReference>
<evidence type="ECO:0000256" key="7">
    <source>
        <dbReference type="ARBA" id="ARBA00022448"/>
    </source>
</evidence>
<dbReference type="SUPFAM" id="SSF50044">
    <property type="entry name" value="SH3-domain"/>
    <property type="match status" value="1"/>
</dbReference>
<keyword evidence="16" id="KW-1185">Reference proteome</keyword>
<dbReference type="PRINTS" id="PR01887">
    <property type="entry name" value="SPECTRNALPHA"/>
</dbReference>
<dbReference type="SMART" id="SM00326">
    <property type="entry name" value="SH3"/>
    <property type="match status" value="1"/>
</dbReference>
<evidence type="ECO:0000256" key="3">
    <source>
        <dbReference type="ARBA" id="ARBA00009666"/>
    </source>
</evidence>
<dbReference type="AlphaFoldDB" id="A0A9P6QKR1"/>
<accession>A0A9P6QKR1</accession>
<keyword evidence="9" id="KW-0653">Protein transport</keyword>
<name>A0A9P6QKR1_9FUNG</name>
<feature type="domain" description="VHS" evidence="14">
    <location>
        <begin position="32"/>
        <end position="125"/>
    </location>
</feature>
<evidence type="ECO:0000256" key="1">
    <source>
        <dbReference type="ARBA" id="ARBA00002654"/>
    </source>
</evidence>
<dbReference type="InterPro" id="IPR002014">
    <property type="entry name" value="VHS_dom"/>
</dbReference>
<comment type="function">
    <text evidence="1">Component of the ESCRT-0 complex which is the sorting receptor for ubiquitinated cargo proteins at the multivesicular body (MVB).</text>
</comment>
<evidence type="ECO:0000313" key="15">
    <source>
        <dbReference type="EMBL" id="KAG0268529.1"/>
    </source>
</evidence>
<dbReference type="FunFam" id="2.30.30.40:FF:000072">
    <property type="entry name" value="Unconventional Myosin IB"/>
    <property type="match status" value="1"/>
</dbReference>
<dbReference type="InterPro" id="IPR001452">
    <property type="entry name" value="SH3_domain"/>
</dbReference>
<reference evidence="15" key="1">
    <citation type="journal article" date="2020" name="Fungal Divers.">
        <title>Resolving the Mortierellaceae phylogeny through synthesis of multi-gene phylogenetics and phylogenomics.</title>
        <authorList>
            <person name="Vandepol N."/>
            <person name="Liber J."/>
            <person name="Desiro A."/>
            <person name="Na H."/>
            <person name="Kennedy M."/>
            <person name="Barry K."/>
            <person name="Grigoriev I.V."/>
            <person name="Miller A.N."/>
            <person name="O'Donnell K."/>
            <person name="Stajich J.E."/>
            <person name="Bonito G."/>
        </authorList>
    </citation>
    <scope>NUCLEOTIDE SEQUENCE</scope>
    <source>
        <strain evidence="15">BC1065</strain>
    </source>
</reference>
<feature type="compositionally biased region" description="Polar residues" evidence="12">
    <location>
        <begin position="529"/>
        <end position="549"/>
    </location>
</feature>
<dbReference type="SUPFAM" id="SSF89009">
    <property type="entry name" value="GAT-like domain"/>
    <property type="match status" value="1"/>
</dbReference>
<evidence type="ECO:0000256" key="2">
    <source>
        <dbReference type="ARBA" id="ARBA00004125"/>
    </source>
</evidence>
<feature type="region of interest" description="Disordered" evidence="12">
    <location>
        <begin position="418"/>
        <end position="574"/>
    </location>
</feature>
<dbReference type="InterPro" id="IPR003903">
    <property type="entry name" value="UIM_dom"/>
</dbReference>
<feature type="compositionally biased region" description="Low complexity" evidence="12">
    <location>
        <begin position="418"/>
        <end position="452"/>
    </location>
</feature>
<evidence type="ECO:0000256" key="12">
    <source>
        <dbReference type="SAM" id="MobiDB-lite"/>
    </source>
</evidence>
<dbReference type="CDD" id="cd11805">
    <property type="entry name" value="SH3_GRB2_like_C"/>
    <property type="match status" value="1"/>
</dbReference>
<evidence type="ECO:0000259" key="14">
    <source>
        <dbReference type="PROSITE" id="PS50179"/>
    </source>
</evidence>
<dbReference type="PANTHER" id="PTHR45929">
    <property type="entry name" value="JAK PATHWAY SIGNAL TRANSDUCTION ADAPTOR MOLECULE"/>
    <property type="match status" value="1"/>
</dbReference>
<evidence type="ECO:0000259" key="13">
    <source>
        <dbReference type="PROSITE" id="PS50002"/>
    </source>
</evidence>
<dbReference type="GO" id="GO:0033565">
    <property type="term" value="C:ESCRT-0 complex"/>
    <property type="evidence" value="ECO:0007669"/>
    <property type="project" value="TreeGrafter"/>
</dbReference>
<dbReference type="PRINTS" id="PR00452">
    <property type="entry name" value="SH3DOMAIN"/>
</dbReference>
<dbReference type="InterPro" id="IPR004152">
    <property type="entry name" value="GAT_dom"/>
</dbReference>
<comment type="caution">
    <text evidence="15">The sequence shown here is derived from an EMBL/GenBank/DDBJ whole genome shotgun (WGS) entry which is preliminary data.</text>
</comment>
<dbReference type="CDD" id="cd16978">
    <property type="entry name" value="VHS_HSE1"/>
    <property type="match status" value="1"/>
</dbReference>
<feature type="compositionally biased region" description="Low complexity" evidence="12">
    <location>
        <begin position="357"/>
        <end position="376"/>
    </location>
</feature>
<dbReference type="PANTHER" id="PTHR45929:SF3">
    <property type="entry name" value="JAK PATHWAY SIGNAL TRANSDUCTION ADAPTOR MOLECULE"/>
    <property type="match status" value="1"/>
</dbReference>
<evidence type="ECO:0000256" key="6">
    <source>
        <dbReference type="ARBA" id="ARBA00022443"/>
    </source>
</evidence>
<dbReference type="SUPFAM" id="SSF48464">
    <property type="entry name" value="ENTH/VHS domain"/>
    <property type="match status" value="1"/>
</dbReference>
<evidence type="ECO:0000313" key="16">
    <source>
        <dbReference type="Proteomes" id="UP000807716"/>
    </source>
</evidence>
<dbReference type="PROSITE" id="PS50330">
    <property type="entry name" value="UIM"/>
    <property type="match status" value="1"/>
</dbReference>
<feature type="region of interest" description="Disordered" evidence="12">
    <location>
        <begin position="349"/>
        <end position="405"/>
    </location>
</feature>
<dbReference type="GO" id="GO:0043328">
    <property type="term" value="P:protein transport to vacuole involved in ubiquitin-dependent protein catabolic process via the multivesicular body sorting pathway"/>
    <property type="evidence" value="ECO:0007669"/>
    <property type="project" value="TreeGrafter"/>
</dbReference>
<feature type="region of interest" description="Disordered" evidence="12">
    <location>
        <begin position="125"/>
        <end position="146"/>
    </location>
</feature>
<dbReference type="Pfam" id="PF03127">
    <property type="entry name" value="GAT"/>
    <property type="match status" value="1"/>
</dbReference>
<keyword evidence="7" id="KW-0813">Transport</keyword>
<evidence type="ECO:0000256" key="5">
    <source>
        <dbReference type="ARBA" id="ARBA00018978"/>
    </source>
</evidence>
<protein>
    <recommendedName>
        <fullName evidence="4">Class E vacuolar protein-sorting machinery protein HSE1</fullName>
    </recommendedName>
    <alternativeName>
        <fullName evidence="5">Class E vacuolar protein-sorting machinery protein hse1</fullName>
    </alternativeName>
</protein>
<feature type="domain" description="SH3" evidence="13">
    <location>
        <begin position="193"/>
        <end position="252"/>
    </location>
</feature>
<evidence type="ECO:0000256" key="4">
    <source>
        <dbReference type="ARBA" id="ARBA00017923"/>
    </source>
</evidence>
<feature type="compositionally biased region" description="Basic and acidic residues" evidence="12">
    <location>
        <begin position="135"/>
        <end position="146"/>
    </location>
</feature>
<dbReference type="PROSITE" id="PS50002">
    <property type="entry name" value="SH3"/>
    <property type="match status" value="1"/>
</dbReference>
<dbReference type="InterPro" id="IPR008942">
    <property type="entry name" value="ENTH_VHS"/>
</dbReference>
<keyword evidence="8" id="KW-0967">Endosome</keyword>
<evidence type="ECO:0000256" key="11">
    <source>
        <dbReference type="PROSITE-ProRule" id="PRU00192"/>
    </source>
</evidence>
<evidence type="ECO:0000256" key="8">
    <source>
        <dbReference type="ARBA" id="ARBA00022753"/>
    </source>
</evidence>
<dbReference type="Pfam" id="PF00018">
    <property type="entry name" value="SH3_1"/>
    <property type="match status" value="1"/>
</dbReference>
<dbReference type="EMBL" id="JAAAJB010000048">
    <property type="protein sequence ID" value="KAG0268529.1"/>
    <property type="molecule type" value="Genomic_DNA"/>
</dbReference>
<keyword evidence="10" id="KW-0472">Membrane</keyword>
<dbReference type="GO" id="GO:0035091">
    <property type="term" value="F:phosphatidylinositol binding"/>
    <property type="evidence" value="ECO:0007669"/>
    <property type="project" value="InterPro"/>
</dbReference>
<comment type="similarity">
    <text evidence="3">Belongs to the STAM family.</text>
</comment>
<proteinExistence type="inferred from homology"/>
<dbReference type="Gene3D" id="1.25.40.90">
    <property type="match status" value="1"/>
</dbReference>
<evidence type="ECO:0000256" key="10">
    <source>
        <dbReference type="ARBA" id="ARBA00023136"/>
    </source>
</evidence>
<dbReference type="SMART" id="SM00288">
    <property type="entry name" value="VHS"/>
    <property type="match status" value="1"/>
</dbReference>
<evidence type="ECO:0000256" key="9">
    <source>
        <dbReference type="ARBA" id="ARBA00022927"/>
    </source>
</evidence>
<gene>
    <name evidence="15" type="primary">HSE1</name>
    <name evidence="15" type="ORF">DFQ27_006445</name>
</gene>
<comment type="subcellular location">
    <subcellularLocation>
        <location evidence="2">Endosome membrane</location>
        <topology evidence="2">Peripheral membrane protein</topology>
        <orientation evidence="2">Cytoplasmic side</orientation>
    </subcellularLocation>
</comment>